<dbReference type="SUPFAM" id="SSF51735">
    <property type="entry name" value="NAD(P)-binding Rossmann-fold domains"/>
    <property type="match status" value="1"/>
</dbReference>
<evidence type="ECO:0000313" key="5">
    <source>
        <dbReference type="Proteomes" id="UP001341245"/>
    </source>
</evidence>
<dbReference type="PRINTS" id="PR00081">
    <property type="entry name" value="GDHRDH"/>
</dbReference>
<evidence type="ECO:0000256" key="2">
    <source>
        <dbReference type="ARBA" id="ARBA00023002"/>
    </source>
</evidence>
<sequence>MDVRNKNVLLTGASMGIGEAIADSLAKEGANLILVSRSEDKLSNIAARLSKAHPDGRCVYRTADVSDYESIDKVVKSATEEIGTIDILINNAGLALGAPNAFPELSIKDILTMNNTNVNGLMLTTYSVLRHGMRKRGEGTIFNITSVTGLEIPPFPGEAVYHANKACQEGFTNALRSELVGTNIRVLALRPGCVATNFHSQRVGHDKQMYEEFFAGYTPLEAKDIADAATYMLKQPVHISVKAMDVVPTAQRSLATFDREWDKRNGN</sequence>
<evidence type="ECO:0000256" key="3">
    <source>
        <dbReference type="RuleBase" id="RU000363"/>
    </source>
</evidence>
<evidence type="ECO:0000313" key="4">
    <source>
        <dbReference type="EMBL" id="KAK5999978.1"/>
    </source>
</evidence>
<organism evidence="4 5">
    <name type="scientific">Aureobasidium pullulans</name>
    <name type="common">Black yeast</name>
    <name type="synonym">Pullularia pullulans</name>
    <dbReference type="NCBI Taxonomy" id="5580"/>
    <lineage>
        <taxon>Eukaryota</taxon>
        <taxon>Fungi</taxon>
        <taxon>Dikarya</taxon>
        <taxon>Ascomycota</taxon>
        <taxon>Pezizomycotina</taxon>
        <taxon>Dothideomycetes</taxon>
        <taxon>Dothideomycetidae</taxon>
        <taxon>Dothideales</taxon>
        <taxon>Saccotheciaceae</taxon>
        <taxon>Aureobasidium</taxon>
    </lineage>
</organism>
<dbReference type="EMBL" id="JASGXD010000020">
    <property type="protein sequence ID" value="KAK5999978.1"/>
    <property type="molecule type" value="Genomic_DNA"/>
</dbReference>
<keyword evidence="5" id="KW-1185">Reference proteome</keyword>
<dbReference type="Gene3D" id="3.40.50.720">
    <property type="entry name" value="NAD(P)-binding Rossmann-like Domain"/>
    <property type="match status" value="1"/>
</dbReference>
<evidence type="ECO:0008006" key="6">
    <source>
        <dbReference type="Google" id="ProtNLM"/>
    </source>
</evidence>
<dbReference type="PRINTS" id="PR00080">
    <property type="entry name" value="SDRFAMILY"/>
</dbReference>
<proteinExistence type="inferred from homology"/>
<dbReference type="Proteomes" id="UP001341245">
    <property type="component" value="Unassembled WGS sequence"/>
</dbReference>
<gene>
    <name evidence="4" type="ORF">QM012_005066</name>
</gene>
<reference evidence="4 5" key="1">
    <citation type="submission" date="2023-11" db="EMBL/GenBank/DDBJ databases">
        <title>Draft genome sequence and annotation of the polyextremotolerant black yeast-like fungus Aureobasidium pullulans NRRL 62042.</title>
        <authorList>
            <person name="Dielentheis-Frenken M.R.E."/>
            <person name="Wibberg D."/>
            <person name="Blank L.M."/>
            <person name="Tiso T."/>
        </authorList>
    </citation>
    <scope>NUCLEOTIDE SEQUENCE [LARGE SCALE GENOMIC DNA]</scope>
    <source>
        <strain evidence="4 5">NRRL 62042</strain>
    </source>
</reference>
<name>A0ABR0T6C3_AURPU</name>
<dbReference type="PANTHER" id="PTHR42901">
    <property type="entry name" value="ALCOHOL DEHYDROGENASE"/>
    <property type="match status" value="1"/>
</dbReference>
<dbReference type="InterPro" id="IPR036291">
    <property type="entry name" value="NAD(P)-bd_dom_sf"/>
</dbReference>
<evidence type="ECO:0000256" key="1">
    <source>
        <dbReference type="ARBA" id="ARBA00006484"/>
    </source>
</evidence>
<keyword evidence="2" id="KW-0560">Oxidoreductase</keyword>
<dbReference type="InterPro" id="IPR002347">
    <property type="entry name" value="SDR_fam"/>
</dbReference>
<comment type="similarity">
    <text evidence="1 3">Belongs to the short-chain dehydrogenases/reductases (SDR) family.</text>
</comment>
<dbReference type="PANTHER" id="PTHR42901:SF1">
    <property type="entry name" value="ALCOHOL DEHYDROGENASE"/>
    <property type="match status" value="1"/>
</dbReference>
<comment type="caution">
    <text evidence="4">The sequence shown here is derived from an EMBL/GenBank/DDBJ whole genome shotgun (WGS) entry which is preliminary data.</text>
</comment>
<dbReference type="Pfam" id="PF00106">
    <property type="entry name" value="adh_short"/>
    <property type="match status" value="1"/>
</dbReference>
<protein>
    <recommendedName>
        <fullName evidence="6">NADP-dependent L-serine/L-allo-threonine dehydrogenase ydfG</fullName>
    </recommendedName>
</protein>
<accession>A0ABR0T6C3</accession>